<accession>A0A1Q9JJ49</accession>
<dbReference type="EMBL" id="MJIE01000001">
    <property type="protein sequence ID" value="OLR56233.1"/>
    <property type="molecule type" value="Genomic_DNA"/>
</dbReference>
<dbReference type="InterPro" id="IPR027417">
    <property type="entry name" value="P-loop_NTPase"/>
</dbReference>
<name>A0A1Q9JJ49_9FIRM</name>
<dbReference type="STRING" id="1261640.BHK98_09245"/>
<evidence type="ECO:0000313" key="3">
    <source>
        <dbReference type="EMBL" id="OLR56233.1"/>
    </source>
</evidence>
<keyword evidence="4" id="KW-1185">Reference proteome</keyword>
<dbReference type="GO" id="GO:0005524">
    <property type="term" value="F:ATP binding"/>
    <property type="evidence" value="ECO:0007669"/>
    <property type="project" value="InterPro"/>
</dbReference>
<evidence type="ECO:0000259" key="2">
    <source>
        <dbReference type="Pfam" id="PF01695"/>
    </source>
</evidence>
<feature type="region of interest" description="Disordered" evidence="1">
    <location>
        <begin position="1"/>
        <end position="30"/>
    </location>
</feature>
<dbReference type="NCBIfam" id="NF005992">
    <property type="entry name" value="PRK08116.1"/>
    <property type="match status" value="1"/>
</dbReference>
<evidence type="ECO:0000256" key="1">
    <source>
        <dbReference type="SAM" id="MobiDB-lite"/>
    </source>
</evidence>
<evidence type="ECO:0000313" key="4">
    <source>
        <dbReference type="Proteomes" id="UP000187404"/>
    </source>
</evidence>
<dbReference type="AlphaFoldDB" id="A0A1Q9JJ49"/>
<feature type="domain" description="IstB-like ATP-binding" evidence="2">
    <location>
        <begin position="141"/>
        <end position="281"/>
    </location>
</feature>
<gene>
    <name evidence="3" type="ORF">BHK98_09245</name>
</gene>
<comment type="caution">
    <text evidence="3">The sequence shown here is derived from an EMBL/GenBank/DDBJ whole genome shotgun (WGS) entry which is preliminary data.</text>
</comment>
<dbReference type="Gene3D" id="3.40.50.300">
    <property type="entry name" value="P-loop containing nucleotide triphosphate hydrolases"/>
    <property type="match status" value="1"/>
</dbReference>
<proteinExistence type="predicted"/>
<dbReference type="InterPro" id="IPR002611">
    <property type="entry name" value="IstB_ATP-bd"/>
</dbReference>
<dbReference type="Pfam" id="PF01695">
    <property type="entry name" value="IstB_IS21"/>
    <property type="match status" value="1"/>
</dbReference>
<dbReference type="SUPFAM" id="SSF52540">
    <property type="entry name" value="P-loop containing nucleoside triphosphate hydrolases"/>
    <property type="match status" value="1"/>
</dbReference>
<feature type="compositionally biased region" description="Basic and acidic residues" evidence="1">
    <location>
        <begin position="13"/>
        <end position="27"/>
    </location>
</feature>
<dbReference type="GO" id="GO:0006260">
    <property type="term" value="P:DNA replication"/>
    <property type="evidence" value="ECO:0007669"/>
    <property type="project" value="TreeGrafter"/>
</dbReference>
<dbReference type="PANTHER" id="PTHR30050:SF4">
    <property type="entry name" value="ATP-BINDING PROTEIN RV3427C IN INSERTION SEQUENCE-RELATED"/>
    <property type="match status" value="1"/>
</dbReference>
<reference evidence="3 4" key="1">
    <citation type="journal article" date="2016" name="Appl. Environ. Microbiol.">
        <title>Function and Phylogeny of Bacterial Butyryl Coenzyme A:Acetate Transferases and Their Diversity in the Proximal Colon of Swine.</title>
        <authorList>
            <person name="Trachsel J."/>
            <person name="Bayles D.O."/>
            <person name="Looft T."/>
            <person name="Levine U.Y."/>
            <person name="Allen H.K."/>
        </authorList>
    </citation>
    <scope>NUCLEOTIDE SEQUENCE [LARGE SCALE GENOMIC DNA]</scope>
    <source>
        <strain evidence="3 4">68-3-10</strain>
    </source>
</reference>
<sequence>MALSALPEEPDGAAERTENMGNEKEGPAADAVGRANFRNEDGILICGVCGKPKEMRLPPIFDEKEGHIVHVPCDCEKRREKEREEKERRKALAEKAERLRRECFPNSGFYKACTFQKDDGRNPFQSSACQRYAATFDRQDPNGLLLWGDVGTGKSFMSSCIANAVIDLGFSAVQTDIGYIVSTMESSFEDRRRNLDRILSTDLLLIEDLGTQRCTEYMMEHVFTVVDGRYKNGKPMMITTNFTLNRISHAKSEDPWCRIFDRILERCFPIEFKGTNRRRENGLEMRKTMRKKLGIE</sequence>
<dbReference type="Proteomes" id="UP000187404">
    <property type="component" value="Unassembled WGS sequence"/>
</dbReference>
<protein>
    <recommendedName>
        <fullName evidence="2">IstB-like ATP-binding domain-containing protein</fullName>
    </recommendedName>
</protein>
<organism evidence="3 4">
    <name type="scientific">Hornefia porci</name>
    <dbReference type="NCBI Taxonomy" id="2652292"/>
    <lineage>
        <taxon>Bacteria</taxon>
        <taxon>Bacillati</taxon>
        <taxon>Bacillota</taxon>
        <taxon>Clostridia</taxon>
        <taxon>Peptostreptococcales</taxon>
        <taxon>Anaerovoracaceae</taxon>
        <taxon>Hornefia</taxon>
    </lineage>
</organism>
<dbReference type="PANTHER" id="PTHR30050">
    <property type="entry name" value="CHROMOSOMAL REPLICATION INITIATOR PROTEIN DNAA"/>
    <property type="match status" value="1"/>
</dbReference>